<proteinExistence type="predicted"/>
<organism evidence="1">
    <name type="scientific">Rhizophora mucronata</name>
    <name type="common">Asiatic mangrove</name>
    <dbReference type="NCBI Taxonomy" id="61149"/>
    <lineage>
        <taxon>Eukaryota</taxon>
        <taxon>Viridiplantae</taxon>
        <taxon>Streptophyta</taxon>
        <taxon>Embryophyta</taxon>
        <taxon>Tracheophyta</taxon>
        <taxon>Spermatophyta</taxon>
        <taxon>Magnoliopsida</taxon>
        <taxon>eudicotyledons</taxon>
        <taxon>Gunneridae</taxon>
        <taxon>Pentapetalae</taxon>
        <taxon>rosids</taxon>
        <taxon>fabids</taxon>
        <taxon>Malpighiales</taxon>
        <taxon>Rhizophoraceae</taxon>
        <taxon>Rhizophora</taxon>
    </lineage>
</organism>
<protein>
    <submittedName>
        <fullName evidence="1">Uncharacterized protein</fullName>
    </submittedName>
</protein>
<name>A0A2P2PW62_RHIMU</name>
<sequence length="10" mass="1292">MKFILKNKRN</sequence>
<evidence type="ECO:0000313" key="1">
    <source>
        <dbReference type="EMBL" id="MBX58984.1"/>
    </source>
</evidence>
<accession>A0A2P2PW62</accession>
<dbReference type="EMBL" id="GGEC01078500">
    <property type="protein sequence ID" value="MBX58984.1"/>
    <property type="molecule type" value="Transcribed_RNA"/>
</dbReference>
<reference evidence="1" key="1">
    <citation type="submission" date="2018-02" db="EMBL/GenBank/DDBJ databases">
        <title>Rhizophora mucronata_Transcriptome.</title>
        <authorList>
            <person name="Meera S.P."/>
            <person name="Sreeshan A."/>
            <person name="Augustine A."/>
        </authorList>
    </citation>
    <scope>NUCLEOTIDE SEQUENCE</scope>
    <source>
        <tissue evidence="1">Leaf</tissue>
    </source>
</reference>